<dbReference type="InterPro" id="IPR036409">
    <property type="entry name" value="Aldolase_II/adducin_N_sf"/>
</dbReference>
<dbReference type="EMBL" id="KV722593">
    <property type="protein sequence ID" value="OCH85314.1"/>
    <property type="molecule type" value="Genomic_DNA"/>
</dbReference>
<sequence>MSPVATQPNVHAEGNGLAQGSLKQATDVAQANSNGAASQSSRTPPDLLSGLRDLIAPPKFSSQLEEREYIKFRLAQAFRIFGNLGYDEGAAGHITVRDNIRPDCFWVNPFGKHFSLIQPGDLILVDHEGVIQDESGPIRRLNRAAYMIHSAIHEARPDVNCAAHSHSIYGRAFSTLGKDLDMITQDSCTFYNDIAVYRQFGGIVLEAEEGEHIVKALGDKKAVILQNHGLLVAAGSVEATLFFYIALEKCCQVQLLADAAADGTGDKTIKISLEEALYTYKVLGSEFAGKVNATTYYQVLEAREGVDWESYKAKAL</sequence>
<organism evidence="3 4">
    <name type="scientific">Obba rivulosa</name>
    <dbReference type="NCBI Taxonomy" id="1052685"/>
    <lineage>
        <taxon>Eukaryota</taxon>
        <taxon>Fungi</taxon>
        <taxon>Dikarya</taxon>
        <taxon>Basidiomycota</taxon>
        <taxon>Agaricomycotina</taxon>
        <taxon>Agaricomycetes</taxon>
        <taxon>Polyporales</taxon>
        <taxon>Gelatoporiaceae</taxon>
        <taxon>Obba</taxon>
    </lineage>
</organism>
<dbReference type="GO" id="GO:0005856">
    <property type="term" value="C:cytoskeleton"/>
    <property type="evidence" value="ECO:0007669"/>
    <property type="project" value="TreeGrafter"/>
</dbReference>
<keyword evidence="4" id="KW-1185">Reference proteome</keyword>
<dbReference type="SUPFAM" id="SSF53639">
    <property type="entry name" value="AraD/HMP-PK domain-like"/>
    <property type="match status" value="1"/>
</dbReference>
<gene>
    <name evidence="3" type="ORF">OBBRIDRAFT_798311</name>
</gene>
<evidence type="ECO:0000256" key="1">
    <source>
        <dbReference type="SAM" id="MobiDB-lite"/>
    </source>
</evidence>
<dbReference type="FunFam" id="3.40.225.10:FF:000009">
    <property type="entry name" value="Class II aldolase/adducin N-terminal"/>
    <property type="match status" value="1"/>
</dbReference>
<dbReference type="SMART" id="SM01007">
    <property type="entry name" value="Aldolase_II"/>
    <property type="match status" value="1"/>
</dbReference>
<evidence type="ECO:0000313" key="3">
    <source>
        <dbReference type="EMBL" id="OCH85314.1"/>
    </source>
</evidence>
<dbReference type="AlphaFoldDB" id="A0A8E2DGY6"/>
<dbReference type="InterPro" id="IPR001303">
    <property type="entry name" value="Aldolase_II/adducin_N"/>
</dbReference>
<dbReference type="PANTHER" id="PTHR10672">
    <property type="entry name" value="ADDUCIN"/>
    <property type="match status" value="1"/>
</dbReference>
<reference evidence="3 4" key="1">
    <citation type="submission" date="2016-07" db="EMBL/GenBank/DDBJ databases">
        <title>Draft genome of the white-rot fungus Obba rivulosa 3A-2.</title>
        <authorList>
            <consortium name="DOE Joint Genome Institute"/>
            <person name="Miettinen O."/>
            <person name="Riley R."/>
            <person name="Acob R."/>
            <person name="Barry K."/>
            <person name="Cullen D."/>
            <person name="De Vries R."/>
            <person name="Hainaut M."/>
            <person name="Hatakka A."/>
            <person name="Henrissat B."/>
            <person name="Hilden K."/>
            <person name="Kuo R."/>
            <person name="Labutti K."/>
            <person name="Lipzen A."/>
            <person name="Makela M.R."/>
            <person name="Sandor L."/>
            <person name="Spatafora J.W."/>
            <person name="Grigoriev I.V."/>
            <person name="Hibbett D.S."/>
        </authorList>
    </citation>
    <scope>NUCLEOTIDE SEQUENCE [LARGE SCALE GENOMIC DNA]</scope>
    <source>
        <strain evidence="3 4">3A-2</strain>
    </source>
</reference>
<dbReference type="PANTHER" id="PTHR10672:SF39">
    <property type="entry name" value="CLASS II ALDOLASE_ADDUCIN N-TERMINAL DOMAIN-CONTAINING PROTEIN"/>
    <property type="match status" value="1"/>
</dbReference>
<protein>
    <submittedName>
        <fullName evidence="3">Arad-like aldolase/epimerase</fullName>
    </submittedName>
</protein>
<evidence type="ECO:0000313" key="4">
    <source>
        <dbReference type="Proteomes" id="UP000250043"/>
    </source>
</evidence>
<feature type="region of interest" description="Disordered" evidence="1">
    <location>
        <begin position="1"/>
        <end position="44"/>
    </location>
</feature>
<feature type="domain" description="Class II aldolase/adducin N-terminal" evidence="2">
    <location>
        <begin position="72"/>
        <end position="255"/>
    </location>
</feature>
<feature type="compositionally biased region" description="Low complexity" evidence="1">
    <location>
        <begin position="29"/>
        <end position="41"/>
    </location>
</feature>
<dbReference type="Pfam" id="PF00596">
    <property type="entry name" value="Aldolase_II"/>
    <property type="match status" value="1"/>
</dbReference>
<dbReference type="Gene3D" id="3.40.225.10">
    <property type="entry name" value="Class II aldolase/adducin N-terminal domain"/>
    <property type="match status" value="1"/>
</dbReference>
<dbReference type="OrthoDB" id="3238794at2759"/>
<dbReference type="GO" id="GO:0051015">
    <property type="term" value="F:actin filament binding"/>
    <property type="evidence" value="ECO:0007669"/>
    <property type="project" value="TreeGrafter"/>
</dbReference>
<dbReference type="NCBIfam" id="NF004855">
    <property type="entry name" value="PRK06208.1"/>
    <property type="match status" value="1"/>
</dbReference>
<dbReference type="Proteomes" id="UP000250043">
    <property type="component" value="Unassembled WGS sequence"/>
</dbReference>
<proteinExistence type="predicted"/>
<name>A0A8E2DGY6_9APHY</name>
<evidence type="ECO:0000259" key="2">
    <source>
        <dbReference type="SMART" id="SM01007"/>
    </source>
</evidence>
<accession>A0A8E2DGY6</accession>
<dbReference type="InterPro" id="IPR051017">
    <property type="entry name" value="Aldolase-II_Adducin_sf"/>
</dbReference>